<dbReference type="InterPro" id="IPR036388">
    <property type="entry name" value="WH-like_DNA-bd_sf"/>
</dbReference>
<dbReference type="Gene3D" id="1.10.10.10">
    <property type="entry name" value="Winged helix-like DNA-binding domain superfamily/Winged helix DNA-binding domain"/>
    <property type="match status" value="1"/>
</dbReference>
<protein>
    <submittedName>
        <fullName evidence="2">PadR family transcriptional regulator</fullName>
    </submittedName>
</protein>
<name>A0ABX6T7E6_9SPHN</name>
<sequence length="167" mass="19505">MLSLVLRIQPTTSYQIIKIYSDSPISNFNTSKGKIYPLISRLEEEGLISKRRKDADRRGTEELSCTALGRRAVKDWVLKIRPDHLLLDDPLRTRVQSFELLSADERARWVLNAKEQLHSKLDELEEYGRSVEVPFKEFVHDSAVRSLRSRIDWLDRMYIFLKNSEAA</sequence>
<gene>
    <name evidence="2" type="ORF">H9L15_16185</name>
</gene>
<evidence type="ECO:0000313" key="2">
    <source>
        <dbReference type="EMBL" id="QNP44618.1"/>
    </source>
</evidence>
<feature type="domain" description="Transcription regulator PadR N-terminal" evidence="1">
    <location>
        <begin position="2"/>
        <end position="74"/>
    </location>
</feature>
<keyword evidence="3" id="KW-1185">Reference proteome</keyword>
<dbReference type="Proteomes" id="UP000516134">
    <property type="component" value="Plasmid p_unnamed1"/>
</dbReference>
<dbReference type="InterPro" id="IPR036390">
    <property type="entry name" value="WH_DNA-bd_sf"/>
</dbReference>
<keyword evidence="2" id="KW-0614">Plasmid</keyword>
<proteinExistence type="predicted"/>
<evidence type="ECO:0000313" key="3">
    <source>
        <dbReference type="Proteomes" id="UP000516134"/>
    </source>
</evidence>
<organism evidence="2 3">
    <name type="scientific">Sphingomonas daechungensis</name>
    <dbReference type="NCBI Taxonomy" id="1176646"/>
    <lineage>
        <taxon>Bacteria</taxon>
        <taxon>Pseudomonadati</taxon>
        <taxon>Pseudomonadota</taxon>
        <taxon>Alphaproteobacteria</taxon>
        <taxon>Sphingomonadales</taxon>
        <taxon>Sphingomonadaceae</taxon>
        <taxon>Sphingomonas</taxon>
    </lineage>
</organism>
<dbReference type="EMBL" id="CP060781">
    <property type="protein sequence ID" value="QNP44618.1"/>
    <property type="molecule type" value="Genomic_DNA"/>
</dbReference>
<evidence type="ECO:0000259" key="1">
    <source>
        <dbReference type="Pfam" id="PF03551"/>
    </source>
</evidence>
<dbReference type="SUPFAM" id="SSF46785">
    <property type="entry name" value="Winged helix' DNA-binding domain"/>
    <property type="match status" value="1"/>
</dbReference>
<accession>A0ABX6T7E6</accession>
<dbReference type="InterPro" id="IPR005149">
    <property type="entry name" value="Tscrpt_reg_PadR_N"/>
</dbReference>
<dbReference type="Pfam" id="PF03551">
    <property type="entry name" value="PadR"/>
    <property type="match status" value="1"/>
</dbReference>
<dbReference type="RefSeq" id="WP_187716036.1">
    <property type="nucleotide sequence ID" value="NZ_CP060781.1"/>
</dbReference>
<geneLocation type="plasmid" evidence="2 3">
    <name>p_unnamed1</name>
</geneLocation>
<reference evidence="2 3" key="1">
    <citation type="submission" date="2020-08" db="EMBL/GenBank/DDBJ databases">
        <title>Genome sequence of Sphingomonas daechungensis KACC 18115T.</title>
        <authorList>
            <person name="Hyun D.-W."/>
            <person name="Bae J.-W."/>
        </authorList>
    </citation>
    <scope>NUCLEOTIDE SEQUENCE [LARGE SCALE GENOMIC DNA]</scope>
    <source>
        <strain evidence="2 3">KACC 18115</strain>
        <plasmid evidence="2 3">p_unnamed1</plasmid>
    </source>
</reference>